<keyword evidence="1" id="KW-0812">Transmembrane</keyword>
<feature type="transmembrane region" description="Helical" evidence="1">
    <location>
        <begin position="44"/>
        <end position="61"/>
    </location>
</feature>
<feature type="transmembrane region" description="Helical" evidence="1">
    <location>
        <begin position="20"/>
        <end position="38"/>
    </location>
</feature>
<comment type="caution">
    <text evidence="2">The sequence shown here is derived from an EMBL/GenBank/DDBJ whole genome shotgun (WGS) entry which is preliminary data.</text>
</comment>
<gene>
    <name evidence="2" type="ORF">ELQ92_09245</name>
</gene>
<dbReference type="RefSeq" id="WP_128498696.1">
    <property type="nucleotide sequence ID" value="NZ_RZNC01000003.1"/>
</dbReference>
<keyword evidence="1" id="KW-0472">Membrane</keyword>
<keyword evidence="3" id="KW-1185">Reference proteome</keyword>
<evidence type="ECO:0000313" key="2">
    <source>
        <dbReference type="EMBL" id="RWZ61200.1"/>
    </source>
</evidence>
<keyword evidence="1" id="KW-1133">Transmembrane helix</keyword>
<sequence>MTTSTRGHRERRRLQRARAFWSLLGVAFVIAALLSFIVGRPGLGLAFLVGLAICLAAMTGTRRRGTPGRR</sequence>
<evidence type="ECO:0000256" key="1">
    <source>
        <dbReference type="SAM" id="Phobius"/>
    </source>
</evidence>
<dbReference type="OrthoDB" id="9982164at2"/>
<proteinExistence type="predicted"/>
<name>A0A444QAV2_9MICO</name>
<organism evidence="2 3">
    <name type="scientific">Labedella populi</name>
    <dbReference type="NCBI Taxonomy" id="2498850"/>
    <lineage>
        <taxon>Bacteria</taxon>
        <taxon>Bacillati</taxon>
        <taxon>Actinomycetota</taxon>
        <taxon>Actinomycetes</taxon>
        <taxon>Micrococcales</taxon>
        <taxon>Microbacteriaceae</taxon>
        <taxon>Labedella</taxon>
    </lineage>
</organism>
<evidence type="ECO:0000313" key="3">
    <source>
        <dbReference type="Proteomes" id="UP000288603"/>
    </source>
</evidence>
<dbReference type="EMBL" id="RZNC01000003">
    <property type="protein sequence ID" value="RWZ61200.1"/>
    <property type="molecule type" value="Genomic_DNA"/>
</dbReference>
<protein>
    <submittedName>
        <fullName evidence="2">Uncharacterized protein</fullName>
    </submittedName>
</protein>
<accession>A0A444QAV2</accession>
<reference evidence="2 3" key="1">
    <citation type="submission" date="2018-12" db="EMBL/GenBank/DDBJ databases">
        <authorList>
            <person name="Li F."/>
        </authorList>
    </citation>
    <scope>NUCLEOTIDE SEQUENCE [LARGE SCALE GENOMIC DNA]</scope>
    <source>
        <strain evidence="2 3">8H24J-4-2</strain>
    </source>
</reference>
<dbReference type="AlphaFoldDB" id="A0A444QAV2"/>
<dbReference type="Proteomes" id="UP000288603">
    <property type="component" value="Unassembled WGS sequence"/>
</dbReference>